<dbReference type="AlphaFoldDB" id="A0A401QGG5"/>
<gene>
    <name evidence="1" type="ORF">scyTo_0025192</name>
</gene>
<evidence type="ECO:0000313" key="2">
    <source>
        <dbReference type="Proteomes" id="UP000288216"/>
    </source>
</evidence>
<feature type="non-terminal residue" evidence="1">
    <location>
        <position position="91"/>
    </location>
</feature>
<comment type="caution">
    <text evidence="1">The sequence shown here is derived from an EMBL/GenBank/DDBJ whole genome shotgun (WGS) entry which is preliminary data.</text>
</comment>
<proteinExistence type="predicted"/>
<evidence type="ECO:0000313" key="1">
    <source>
        <dbReference type="EMBL" id="GCB84474.1"/>
    </source>
</evidence>
<accession>A0A401QGG5</accession>
<protein>
    <submittedName>
        <fullName evidence="1">Uncharacterized protein</fullName>
    </submittedName>
</protein>
<reference evidence="1 2" key="1">
    <citation type="journal article" date="2018" name="Nat. Ecol. Evol.">
        <title>Shark genomes provide insights into elasmobranch evolution and the origin of vertebrates.</title>
        <authorList>
            <person name="Hara Y"/>
            <person name="Yamaguchi K"/>
            <person name="Onimaru K"/>
            <person name="Kadota M"/>
            <person name="Koyanagi M"/>
            <person name="Keeley SD"/>
            <person name="Tatsumi K"/>
            <person name="Tanaka K"/>
            <person name="Motone F"/>
            <person name="Kageyama Y"/>
            <person name="Nozu R"/>
            <person name="Adachi N"/>
            <person name="Nishimura O"/>
            <person name="Nakagawa R"/>
            <person name="Tanegashima C"/>
            <person name="Kiyatake I"/>
            <person name="Matsumoto R"/>
            <person name="Murakumo K"/>
            <person name="Nishida K"/>
            <person name="Terakita A"/>
            <person name="Kuratani S"/>
            <person name="Sato K"/>
            <person name="Hyodo S Kuraku.S."/>
        </authorList>
    </citation>
    <scope>NUCLEOTIDE SEQUENCE [LARGE SCALE GENOMIC DNA]</scope>
</reference>
<name>A0A401QGG5_SCYTO</name>
<keyword evidence="2" id="KW-1185">Reference proteome</keyword>
<dbReference type="EMBL" id="BFAA01075437">
    <property type="protein sequence ID" value="GCB84474.1"/>
    <property type="molecule type" value="Genomic_DNA"/>
</dbReference>
<organism evidence="1 2">
    <name type="scientific">Scyliorhinus torazame</name>
    <name type="common">Cloudy catshark</name>
    <name type="synonym">Catulus torazame</name>
    <dbReference type="NCBI Taxonomy" id="75743"/>
    <lineage>
        <taxon>Eukaryota</taxon>
        <taxon>Metazoa</taxon>
        <taxon>Chordata</taxon>
        <taxon>Craniata</taxon>
        <taxon>Vertebrata</taxon>
        <taxon>Chondrichthyes</taxon>
        <taxon>Elasmobranchii</taxon>
        <taxon>Galeomorphii</taxon>
        <taxon>Galeoidea</taxon>
        <taxon>Carcharhiniformes</taxon>
        <taxon>Scyliorhinidae</taxon>
        <taxon>Scyliorhinus</taxon>
    </lineage>
</organism>
<dbReference type="Proteomes" id="UP000288216">
    <property type="component" value="Unassembled WGS sequence"/>
</dbReference>
<sequence length="91" mass="9762">MSYYALGEESGVLAVEESPSACVAQESHACLESTGTQDVVLKLKLFTCLTKSVFTSKLEEEAAAADLWARTIFMGALDQSAGGHYIVKLFP</sequence>